<proteinExistence type="predicted"/>
<gene>
    <name evidence="1" type="ORF">PC113_g162</name>
    <name evidence="2" type="ORF">PC117_g685</name>
    <name evidence="3" type="ORF">PC118_g49</name>
    <name evidence="4" type="ORF">PC129_g3547</name>
</gene>
<dbReference type="EMBL" id="RCMV01000073">
    <property type="protein sequence ID" value="KAG3225842.1"/>
    <property type="molecule type" value="Genomic_DNA"/>
</dbReference>
<dbReference type="Proteomes" id="UP000735874">
    <property type="component" value="Unassembled WGS sequence"/>
</dbReference>
<dbReference type="Proteomes" id="UP000736787">
    <property type="component" value="Unassembled WGS sequence"/>
</dbReference>
<evidence type="ECO:0000313" key="4">
    <source>
        <dbReference type="EMBL" id="KAG3225842.1"/>
    </source>
</evidence>
<comment type="caution">
    <text evidence="4">The sequence shown here is derived from an EMBL/GenBank/DDBJ whole genome shotgun (WGS) entry which is preliminary data.</text>
</comment>
<evidence type="ECO:0000313" key="5">
    <source>
        <dbReference type="Proteomes" id="UP000760860"/>
    </source>
</evidence>
<dbReference type="Proteomes" id="UP000697107">
    <property type="component" value="Unassembled WGS sequence"/>
</dbReference>
<dbReference type="EMBL" id="RCML01000001">
    <property type="protein sequence ID" value="KAG3000843.1"/>
    <property type="molecule type" value="Genomic_DNA"/>
</dbReference>
<dbReference type="EMBL" id="RCMG01000002">
    <property type="protein sequence ID" value="KAG2869366.1"/>
    <property type="molecule type" value="Genomic_DNA"/>
</dbReference>
<protein>
    <submittedName>
        <fullName evidence="4">Uncharacterized protein</fullName>
    </submittedName>
</protein>
<accession>A0A8T1ISF2</accession>
<evidence type="ECO:0000313" key="1">
    <source>
        <dbReference type="EMBL" id="KAG2869366.1"/>
    </source>
</evidence>
<sequence length="67" mass="7171">MRQPCCRGYELAGATLAEDDAGAAVGLQTAFIKIPGLYNESVLMALLGHKEEARDAGDTTMKNIRCN</sequence>
<dbReference type="EMBL" id="RCMK01000007">
    <property type="protein sequence ID" value="KAG2955058.1"/>
    <property type="molecule type" value="Genomic_DNA"/>
</dbReference>
<evidence type="ECO:0000313" key="3">
    <source>
        <dbReference type="EMBL" id="KAG3000843.1"/>
    </source>
</evidence>
<name>A0A8T1ISF2_9STRA</name>
<evidence type="ECO:0000313" key="2">
    <source>
        <dbReference type="EMBL" id="KAG2955058.1"/>
    </source>
</evidence>
<dbReference type="Proteomes" id="UP000760860">
    <property type="component" value="Unassembled WGS sequence"/>
</dbReference>
<organism evidence="4 5">
    <name type="scientific">Phytophthora cactorum</name>
    <dbReference type="NCBI Taxonomy" id="29920"/>
    <lineage>
        <taxon>Eukaryota</taxon>
        <taxon>Sar</taxon>
        <taxon>Stramenopiles</taxon>
        <taxon>Oomycota</taxon>
        <taxon>Peronosporomycetes</taxon>
        <taxon>Peronosporales</taxon>
        <taxon>Peronosporaceae</taxon>
        <taxon>Phytophthora</taxon>
    </lineage>
</organism>
<dbReference type="AlphaFoldDB" id="A0A8T1ISF2"/>
<reference evidence="4" key="1">
    <citation type="submission" date="2018-05" db="EMBL/GenBank/DDBJ databases">
        <title>Effector identification in a new, highly contiguous assembly of the strawberry crown rot pathogen Phytophthora cactorum.</title>
        <authorList>
            <person name="Armitage A.D."/>
            <person name="Nellist C.F."/>
            <person name="Bates H."/>
            <person name="Vickerstaff R.J."/>
            <person name="Harrison R.J."/>
        </authorList>
    </citation>
    <scope>NUCLEOTIDE SEQUENCE</scope>
    <source>
        <strain evidence="1">15-7</strain>
        <strain evidence="2">4040</strain>
        <strain evidence="3">P415</strain>
        <strain evidence="4">P421</strain>
    </source>
</reference>